<accession>A0A7G5EH77</accession>
<proteinExistence type="predicted"/>
<sequence>MQYQPSFPMLTMPTRPLVAQRGEKQNRYVPAVSTDISKTFEKYRRLAALQNAKQLAT</sequence>
<organism evidence="1 2">
    <name type="scientific">Comamonas piscis</name>
    <dbReference type="NCBI Taxonomy" id="1562974"/>
    <lineage>
        <taxon>Bacteria</taxon>
        <taxon>Pseudomonadati</taxon>
        <taxon>Pseudomonadota</taxon>
        <taxon>Betaproteobacteria</taxon>
        <taxon>Burkholderiales</taxon>
        <taxon>Comamonadaceae</taxon>
        <taxon>Comamonas</taxon>
    </lineage>
</organism>
<dbReference type="EMBL" id="CP058554">
    <property type="protein sequence ID" value="QMV73352.1"/>
    <property type="molecule type" value="Genomic_DNA"/>
</dbReference>
<dbReference type="KEGG" id="cpis:HS961_11210"/>
<evidence type="ECO:0000313" key="1">
    <source>
        <dbReference type="EMBL" id="QMV73352.1"/>
    </source>
</evidence>
<dbReference type="AlphaFoldDB" id="A0A7G5EH77"/>
<reference evidence="1 2" key="1">
    <citation type="journal article" date="2020" name="G3 (Bethesda)">
        <title>CeMbio - The Caenorhabditis elegans Microbiome Resource.</title>
        <authorList>
            <person name="Dirksen P."/>
            <person name="Assie A."/>
            <person name="Zimmermann J."/>
            <person name="Zhang F."/>
            <person name="Tietje A.M."/>
            <person name="Marsh S.A."/>
            <person name="Felix M.A."/>
            <person name="Shapira M."/>
            <person name="Kaleta C."/>
            <person name="Schulenburg H."/>
            <person name="Samuel B."/>
        </authorList>
    </citation>
    <scope>NUCLEOTIDE SEQUENCE [LARGE SCALE GENOMIC DNA]</scope>
    <source>
        <strain evidence="1 2">BIGb0172</strain>
    </source>
</reference>
<evidence type="ECO:0000313" key="2">
    <source>
        <dbReference type="Proteomes" id="UP000515240"/>
    </source>
</evidence>
<name>A0A7G5EH77_9BURK</name>
<keyword evidence="2" id="KW-1185">Reference proteome</keyword>
<dbReference type="RefSeq" id="WP_182327925.1">
    <property type="nucleotide sequence ID" value="NZ_CP058554.1"/>
</dbReference>
<protein>
    <submittedName>
        <fullName evidence="1">Uncharacterized protein</fullName>
    </submittedName>
</protein>
<dbReference type="Proteomes" id="UP000515240">
    <property type="component" value="Chromosome"/>
</dbReference>
<gene>
    <name evidence="1" type="ORF">HS961_11210</name>
</gene>